<organism evidence="1 2">
    <name type="scientific">Pseudoalteromonas undina</name>
    <dbReference type="NCBI Taxonomy" id="43660"/>
    <lineage>
        <taxon>Bacteria</taxon>
        <taxon>Pseudomonadati</taxon>
        <taxon>Pseudomonadota</taxon>
        <taxon>Gammaproteobacteria</taxon>
        <taxon>Alteromonadales</taxon>
        <taxon>Pseudoalteromonadaceae</taxon>
        <taxon>Pseudoalteromonas</taxon>
    </lineage>
</organism>
<reference evidence="1" key="1">
    <citation type="submission" date="2024-02" db="EMBL/GenBank/DDBJ databases">
        <title>Bacteria isolated from the canopy kelp, Nereocystis luetkeana.</title>
        <authorList>
            <person name="Pfister C.A."/>
            <person name="Younker I.T."/>
            <person name="Light S.H."/>
        </authorList>
    </citation>
    <scope>NUCLEOTIDE SEQUENCE</scope>
    <source>
        <strain evidence="1">TN.2.01</strain>
    </source>
</reference>
<evidence type="ECO:0000313" key="1">
    <source>
        <dbReference type="EMBL" id="MEL0606628.1"/>
    </source>
</evidence>
<proteinExistence type="predicted"/>
<dbReference type="EMBL" id="JBAKAX010000324">
    <property type="protein sequence ID" value="MEL0606628.1"/>
    <property type="molecule type" value="Genomic_DNA"/>
</dbReference>
<keyword evidence="2" id="KW-1185">Reference proteome</keyword>
<protein>
    <submittedName>
        <fullName evidence="1">Uncharacterized protein</fullName>
    </submittedName>
</protein>
<feature type="non-terminal residue" evidence="1">
    <location>
        <position position="1"/>
    </location>
</feature>
<feature type="non-terminal residue" evidence="1">
    <location>
        <position position="70"/>
    </location>
</feature>
<evidence type="ECO:0000313" key="2">
    <source>
        <dbReference type="Proteomes" id="UP001374952"/>
    </source>
</evidence>
<accession>A0ACC6R9M3</accession>
<sequence length="70" mass="7906">GLQAIKFYIVTRRFSQGTLTIKGVESSQLFIDAKLQKGYNHTYSLSLTNGSDSVILVAQQVAYWIYVLVY</sequence>
<dbReference type="Proteomes" id="UP001374952">
    <property type="component" value="Unassembled WGS sequence"/>
</dbReference>
<name>A0ACC6R9M3_9GAMM</name>
<gene>
    <name evidence="1" type="ORF">V6250_21170</name>
</gene>
<comment type="caution">
    <text evidence="1">The sequence shown here is derived from an EMBL/GenBank/DDBJ whole genome shotgun (WGS) entry which is preliminary data.</text>
</comment>